<evidence type="ECO:0000259" key="7">
    <source>
        <dbReference type="Pfam" id="PF14322"/>
    </source>
</evidence>
<comment type="similarity">
    <text evidence="2">Belongs to the SusD family.</text>
</comment>
<accession>A0ABW5M2M1</accession>
<evidence type="ECO:0000256" key="1">
    <source>
        <dbReference type="ARBA" id="ARBA00004442"/>
    </source>
</evidence>
<sequence length="506" mass="58047">MQRYILTLLLSGSFLACTKELTQVNPNVITQENYWKTENDVLSGLAATYKVLRTPFRGYWGYKGVQMVNGRGDDFFIRNDSKDMYQLTTFSNTPTTSVPADIFAGCYTGIFRANQIIENTPNAQISDELKKQYVAEAKFLRALNYHLLVTNFGAVPIITKVPQDRTAYFPQQSPEEQVWAQVVSDLQEAKANLPVSYPAQWVGRATKGAAIGYLAKSYVYQKKWAEAEAEFKLLAQPTGQAQAPFTYDLLANYEDNFLKEKDNNVESLFEVQNQNVGGQDLSGTENAIETQGSTTAQAFAPTEVAGWFQAYPTNKMFTEFQKEKTMTGDVDPRMYASLIWDYPGATFYRKPYSQFTVVFGKLSRIKKYQNFRDVDEGVKVSEINEKTLRYADILLLYAETLIMQGKTTEAYPLINRIRQRAKLADLPTGYTQDQLMAELRHQRMVEFFREGQRFYDLRRWGLLEQEIKNSDKEGREFFNLQRHAYFPIPQGELNTNPNITQNPAWK</sequence>
<dbReference type="PROSITE" id="PS51257">
    <property type="entry name" value="PROKAR_LIPOPROTEIN"/>
    <property type="match status" value="1"/>
</dbReference>
<name>A0ABW5M2M1_9BACT</name>
<dbReference type="EMBL" id="JBHULN010000006">
    <property type="protein sequence ID" value="MFD2571290.1"/>
    <property type="molecule type" value="Genomic_DNA"/>
</dbReference>
<comment type="caution">
    <text evidence="8">The sequence shown here is derived from an EMBL/GenBank/DDBJ whole genome shotgun (WGS) entry which is preliminary data.</text>
</comment>
<comment type="subcellular location">
    <subcellularLocation>
        <location evidence="1">Cell outer membrane</location>
    </subcellularLocation>
</comment>
<reference evidence="9" key="1">
    <citation type="journal article" date="2019" name="Int. J. Syst. Evol. Microbiol.">
        <title>The Global Catalogue of Microorganisms (GCM) 10K type strain sequencing project: providing services to taxonomists for standard genome sequencing and annotation.</title>
        <authorList>
            <consortium name="The Broad Institute Genomics Platform"/>
            <consortium name="The Broad Institute Genome Sequencing Center for Infectious Disease"/>
            <person name="Wu L."/>
            <person name="Ma J."/>
        </authorList>
    </citation>
    <scope>NUCLEOTIDE SEQUENCE [LARGE SCALE GENOMIC DNA]</scope>
    <source>
        <strain evidence="9">KCTC 42805</strain>
    </source>
</reference>
<evidence type="ECO:0000259" key="6">
    <source>
        <dbReference type="Pfam" id="PF07980"/>
    </source>
</evidence>
<feature type="domain" description="RagB/SusD" evidence="6">
    <location>
        <begin position="266"/>
        <end position="505"/>
    </location>
</feature>
<dbReference type="SUPFAM" id="SSF48452">
    <property type="entry name" value="TPR-like"/>
    <property type="match status" value="1"/>
</dbReference>
<dbReference type="Pfam" id="PF14322">
    <property type="entry name" value="SusD-like_3"/>
    <property type="match status" value="1"/>
</dbReference>
<dbReference type="CDD" id="cd08977">
    <property type="entry name" value="SusD"/>
    <property type="match status" value="1"/>
</dbReference>
<dbReference type="Gene3D" id="1.25.40.390">
    <property type="match status" value="1"/>
</dbReference>
<dbReference type="Proteomes" id="UP001597469">
    <property type="component" value="Unassembled WGS sequence"/>
</dbReference>
<keyword evidence="9" id="KW-1185">Reference proteome</keyword>
<dbReference type="InterPro" id="IPR012944">
    <property type="entry name" value="SusD_RagB_dom"/>
</dbReference>
<evidence type="ECO:0000256" key="3">
    <source>
        <dbReference type="ARBA" id="ARBA00022729"/>
    </source>
</evidence>
<evidence type="ECO:0000313" key="9">
    <source>
        <dbReference type="Proteomes" id="UP001597469"/>
    </source>
</evidence>
<dbReference type="InterPro" id="IPR011990">
    <property type="entry name" value="TPR-like_helical_dom_sf"/>
</dbReference>
<protein>
    <submittedName>
        <fullName evidence="8">RagB/SusD family nutrient uptake outer membrane protein</fullName>
    </submittedName>
</protein>
<keyword evidence="5" id="KW-0998">Cell outer membrane</keyword>
<keyword evidence="3" id="KW-0732">Signal</keyword>
<dbReference type="Pfam" id="PF07980">
    <property type="entry name" value="SusD_RagB"/>
    <property type="match status" value="1"/>
</dbReference>
<evidence type="ECO:0000313" key="8">
    <source>
        <dbReference type="EMBL" id="MFD2571290.1"/>
    </source>
</evidence>
<feature type="domain" description="SusD-like N-terminal" evidence="7">
    <location>
        <begin position="75"/>
        <end position="218"/>
    </location>
</feature>
<evidence type="ECO:0000256" key="5">
    <source>
        <dbReference type="ARBA" id="ARBA00023237"/>
    </source>
</evidence>
<evidence type="ECO:0000256" key="4">
    <source>
        <dbReference type="ARBA" id="ARBA00023136"/>
    </source>
</evidence>
<evidence type="ECO:0000256" key="2">
    <source>
        <dbReference type="ARBA" id="ARBA00006275"/>
    </source>
</evidence>
<dbReference type="RefSeq" id="WP_381522687.1">
    <property type="nucleotide sequence ID" value="NZ_JBHULN010000006.1"/>
</dbReference>
<proteinExistence type="inferred from homology"/>
<organism evidence="8 9">
    <name type="scientific">Spirosoma soli</name>
    <dbReference type="NCBI Taxonomy" id="1770529"/>
    <lineage>
        <taxon>Bacteria</taxon>
        <taxon>Pseudomonadati</taxon>
        <taxon>Bacteroidota</taxon>
        <taxon>Cytophagia</taxon>
        <taxon>Cytophagales</taxon>
        <taxon>Cytophagaceae</taxon>
        <taxon>Spirosoma</taxon>
    </lineage>
</organism>
<gene>
    <name evidence="8" type="ORF">ACFSUS_11645</name>
</gene>
<keyword evidence="4" id="KW-0472">Membrane</keyword>
<dbReference type="InterPro" id="IPR033985">
    <property type="entry name" value="SusD-like_N"/>
</dbReference>